<organism evidence="2 3">
    <name type="scientific">Algoriphagus zhangzhouensis</name>
    <dbReference type="NCBI Taxonomy" id="1073327"/>
    <lineage>
        <taxon>Bacteria</taxon>
        <taxon>Pseudomonadati</taxon>
        <taxon>Bacteroidota</taxon>
        <taxon>Cytophagia</taxon>
        <taxon>Cytophagales</taxon>
        <taxon>Cyclobacteriaceae</taxon>
        <taxon>Algoriphagus</taxon>
    </lineage>
</organism>
<dbReference type="GO" id="GO:0016758">
    <property type="term" value="F:hexosyltransferase activity"/>
    <property type="evidence" value="ECO:0007669"/>
    <property type="project" value="UniProtKB-ARBA"/>
</dbReference>
<dbReference type="PANTHER" id="PTHR22916:SF3">
    <property type="entry name" value="UDP-GLCNAC:BETAGAL BETA-1,3-N-ACETYLGLUCOSAMINYLTRANSFERASE-LIKE PROTEIN 1"/>
    <property type="match status" value="1"/>
</dbReference>
<dbReference type="InterPro" id="IPR029044">
    <property type="entry name" value="Nucleotide-diphossugar_trans"/>
</dbReference>
<proteinExistence type="predicted"/>
<gene>
    <name evidence="2" type="ORF">SAMN04488108_4049</name>
</gene>
<accession>A0A1M7ZKH4</accession>
<protein>
    <submittedName>
        <fullName evidence="2">Glycosyltransferase involved in cell wall bisynthesis</fullName>
    </submittedName>
</protein>
<dbReference type="PANTHER" id="PTHR22916">
    <property type="entry name" value="GLYCOSYLTRANSFERASE"/>
    <property type="match status" value="1"/>
</dbReference>
<evidence type="ECO:0000259" key="1">
    <source>
        <dbReference type="Pfam" id="PF00535"/>
    </source>
</evidence>
<dbReference type="Gene3D" id="3.90.550.10">
    <property type="entry name" value="Spore Coat Polysaccharide Biosynthesis Protein SpsA, Chain A"/>
    <property type="match status" value="1"/>
</dbReference>
<name>A0A1M7ZKH4_9BACT</name>
<dbReference type="SUPFAM" id="SSF53448">
    <property type="entry name" value="Nucleotide-diphospho-sugar transferases"/>
    <property type="match status" value="1"/>
</dbReference>
<dbReference type="STRING" id="1073327.SAMN04488108_4049"/>
<dbReference type="InterPro" id="IPR001173">
    <property type="entry name" value="Glyco_trans_2-like"/>
</dbReference>
<evidence type="ECO:0000313" key="2">
    <source>
        <dbReference type="EMBL" id="SHO65388.1"/>
    </source>
</evidence>
<evidence type="ECO:0000313" key="3">
    <source>
        <dbReference type="Proteomes" id="UP000184609"/>
    </source>
</evidence>
<dbReference type="RefSeq" id="WP_073573648.1">
    <property type="nucleotide sequence ID" value="NZ_FRXN01000008.1"/>
</dbReference>
<dbReference type="Pfam" id="PF00535">
    <property type="entry name" value="Glycos_transf_2"/>
    <property type="match status" value="1"/>
</dbReference>
<keyword evidence="2" id="KW-0808">Transferase</keyword>
<dbReference type="EMBL" id="FRXN01000008">
    <property type="protein sequence ID" value="SHO65388.1"/>
    <property type="molecule type" value="Genomic_DNA"/>
</dbReference>
<dbReference type="OrthoDB" id="9815829at2"/>
<keyword evidence="3" id="KW-1185">Reference proteome</keyword>
<feature type="domain" description="Glycosyltransferase 2-like" evidence="1">
    <location>
        <begin position="5"/>
        <end position="165"/>
    </location>
</feature>
<reference evidence="3" key="1">
    <citation type="submission" date="2016-12" db="EMBL/GenBank/DDBJ databases">
        <authorList>
            <person name="Varghese N."/>
            <person name="Submissions S."/>
        </authorList>
    </citation>
    <scope>NUCLEOTIDE SEQUENCE [LARGE SCALE GENOMIC DNA]</scope>
    <source>
        <strain evidence="3">DSM 25035</strain>
    </source>
</reference>
<dbReference type="Proteomes" id="UP000184609">
    <property type="component" value="Unassembled WGS sequence"/>
</dbReference>
<sequence length="286" mass="34223">MNQVSICIPVYNGSRFILETLNSILCQTFPNYEIIISDDNSDDDSMNLIKNFFDKYGWRNVVLVNNKGAKGIGSNWNNCLKHANGKYIKFIFQDDIMYDTCLEEMVKFLEGRPDFSLVSCKRKFITDSKYLNEKTISWMNFHSNLQFNLKKDLNNFYCIDGTIFKEEFFFKNPKNFIGEPSTVLFRKSFIEKVGLFRLDLKQSLDYEYWFRFIKISKIAVLDKELIGFRIHDFQETNRLRVIKVDDFYIMSKIIFFNYFFLINNKLRFQLFFRVTYLGRFISKFIS</sequence>
<dbReference type="AlphaFoldDB" id="A0A1M7ZKH4"/>